<dbReference type="EMBL" id="APVH01000032">
    <property type="protein sequence ID" value="EPX80402.1"/>
    <property type="molecule type" value="Genomic_DNA"/>
</dbReference>
<evidence type="ECO:0000256" key="7">
    <source>
        <dbReference type="SAM" id="SignalP"/>
    </source>
</evidence>
<keyword evidence="4" id="KW-0378">Hydrolase</keyword>
<protein>
    <submittedName>
        <fullName evidence="9">Putative Zn-dependent protease</fullName>
    </submittedName>
</protein>
<feature type="domain" description="Peptidase M48" evidence="8">
    <location>
        <begin position="37"/>
        <end position="221"/>
    </location>
</feature>
<dbReference type="Pfam" id="PF01435">
    <property type="entry name" value="Peptidase_M48"/>
    <property type="match status" value="1"/>
</dbReference>
<comment type="caution">
    <text evidence="9">The sequence shown here is derived from an EMBL/GenBank/DDBJ whole genome shotgun (WGS) entry which is preliminary data.</text>
</comment>
<dbReference type="OrthoDB" id="9814887at2"/>
<reference evidence="10" key="1">
    <citation type="journal article" date="2014" name="Stand. Genomic Sci.">
        <title>Genome sequence of the exopolysaccharide-producing Salipiger mucosus type strain (DSM 16094(T)), a moderately halophilic member of the Roseobacter clade.</title>
        <authorList>
            <person name="Riedel T."/>
            <person name="Spring S."/>
            <person name="Fiebig A."/>
            <person name="Petersen J."/>
            <person name="Kyrpides N.C."/>
            <person name="Goker M."/>
            <person name="Klenk H.P."/>
        </authorList>
    </citation>
    <scope>NUCLEOTIDE SEQUENCE [LARGE SCALE GENOMIC DNA]</scope>
    <source>
        <strain evidence="10">DSM 16094</strain>
    </source>
</reference>
<dbReference type="GO" id="GO:0016020">
    <property type="term" value="C:membrane"/>
    <property type="evidence" value="ECO:0007669"/>
    <property type="project" value="TreeGrafter"/>
</dbReference>
<evidence type="ECO:0000259" key="8">
    <source>
        <dbReference type="Pfam" id="PF01435"/>
    </source>
</evidence>
<dbReference type="SUPFAM" id="SSF48452">
    <property type="entry name" value="TPR-like"/>
    <property type="match status" value="1"/>
</dbReference>
<dbReference type="Pfam" id="PF14559">
    <property type="entry name" value="TPR_19"/>
    <property type="match status" value="1"/>
</dbReference>
<dbReference type="RefSeq" id="WP_020038766.1">
    <property type="nucleotide sequence ID" value="NZ_KE557277.1"/>
</dbReference>
<dbReference type="GO" id="GO:0046872">
    <property type="term" value="F:metal ion binding"/>
    <property type="evidence" value="ECO:0007669"/>
    <property type="project" value="UniProtKB-KW"/>
</dbReference>
<dbReference type="InterPro" id="IPR051156">
    <property type="entry name" value="Mito/Outer_Membr_Metalloprot"/>
</dbReference>
<dbReference type="InterPro" id="IPR001915">
    <property type="entry name" value="Peptidase_M48"/>
</dbReference>
<evidence type="ECO:0000313" key="9">
    <source>
        <dbReference type="EMBL" id="EPX80402.1"/>
    </source>
</evidence>
<dbReference type="HOGENOM" id="CLU_030556_2_0_5"/>
<evidence type="ECO:0000313" key="10">
    <source>
        <dbReference type="Proteomes" id="UP000015347"/>
    </source>
</evidence>
<accession>S9QKT0</accession>
<dbReference type="PANTHER" id="PTHR22726">
    <property type="entry name" value="METALLOENDOPEPTIDASE OMA1"/>
    <property type="match status" value="1"/>
</dbReference>
<dbReference type="Gene3D" id="1.25.40.10">
    <property type="entry name" value="Tetratricopeptide repeat domain"/>
    <property type="match status" value="1"/>
</dbReference>
<comment type="cofactor">
    <cofactor evidence="1">
        <name>Zn(2+)</name>
        <dbReference type="ChEBI" id="CHEBI:29105"/>
    </cofactor>
</comment>
<dbReference type="GO" id="GO:0004222">
    <property type="term" value="F:metalloendopeptidase activity"/>
    <property type="evidence" value="ECO:0007669"/>
    <property type="project" value="InterPro"/>
</dbReference>
<dbReference type="eggNOG" id="COG4783">
    <property type="taxonomic scope" value="Bacteria"/>
</dbReference>
<evidence type="ECO:0000256" key="3">
    <source>
        <dbReference type="ARBA" id="ARBA00022723"/>
    </source>
</evidence>
<dbReference type="PANTHER" id="PTHR22726:SF1">
    <property type="entry name" value="METALLOENDOPEPTIDASE OMA1, MITOCHONDRIAL"/>
    <property type="match status" value="1"/>
</dbReference>
<evidence type="ECO:0000256" key="1">
    <source>
        <dbReference type="ARBA" id="ARBA00001947"/>
    </source>
</evidence>
<keyword evidence="2 9" id="KW-0645">Protease</keyword>
<sequence length="441" mass="47415">MFAARLLAALLAAAFLFVTPARAVTLLRDAGIEHALGQLAEPVLRAAGLNPGSVRILVVDDTSLNAFIVDTQHVFIHSGMIMKVDSAKALQAVIAHEAAHIAGGHISRRLGNMRAARTATALGAVLAVATGAATGRGDAVAGVMLGTQSSIMGNFMGHTRAEESSADISSVRYLTRAGIDPRGAVEVQEIFRGQEALGARRQDAYVRTHPLTSDRLRRLRGLVAASGMPEDNDATADYWFGRAKGKLTAFLRAPAWTLRRLDRSVTPDIAQMREAVARHRQSDLAGAMHAIDAAIAARPRDAFYRDLKGEILLESRRADVAVKVYANARSLAPRNPQILGGLGRAQLAAGQYSAALKTLEEARGRDWRDARLLRDLSVAYARTGNNGMASEATAQRYALQGRLEDAAIHARRAIGLLPRGSAPWRRAQDVLAEAERAEKQR</sequence>
<dbReference type="GO" id="GO:0051603">
    <property type="term" value="P:proteolysis involved in protein catabolic process"/>
    <property type="evidence" value="ECO:0007669"/>
    <property type="project" value="TreeGrafter"/>
</dbReference>
<dbReference type="InterPro" id="IPR011990">
    <property type="entry name" value="TPR-like_helical_dom_sf"/>
</dbReference>
<evidence type="ECO:0000256" key="6">
    <source>
        <dbReference type="ARBA" id="ARBA00023049"/>
    </source>
</evidence>
<evidence type="ECO:0000256" key="2">
    <source>
        <dbReference type="ARBA" id="ARBA00022670"/>
    </source>
</evidence>
<keyword evidence="10" id="KW-1185">Reference proteome</keyword>
<keyword evidence="5" id="KW-0862">Zinc</keyword>
<dbReference type="CDD" id="cd07324">
    <property type="entry name" value="M48C_Oma1-like"/>
    <property type="match status" value="1"/>
</dbReference>
<keyword evidence="7" id="KW-0732">Signal</keyword>
<keyword evidence="6" id="KW-0482">Metalloprotease</keyword>
<proteinExistence type="predicted"/>
<dbReference type="Proteomes" id="UP000015347">
    <property type="component" value="Unassembled WGS sequence"/>
</dbReference>
<name>S9QKT0_9RHOB</name>
<keyword evidence="3" id="KW-0479">Metal-binding</keyword>
<dbReference type="AlphaFoldDB" id="S9QKT0"/>
<evidence type="ECO:0000256" key="5">
    <source>
        <dbReference type="ARBA" id="ARBA00022833"/>
    </source>
</evidence>
<evidence type="ECO:0000256" key="4">
    <source>
        <dbReference type="ARBA" id="ARBA00022801"/>
    </source>
</evidence>
<gene>
    <name evidence="9" type="ORF">Salmuc_03718</name>
</gene>
<organism evidence="9 10">
    <name type="scientific">Salipiger mucosus DSM 16094</name>
    <dbReference type="NCBI Taxonomy" id="1123237"/>
    <lineage>
        <taxon>Bacteria</taxon>
        <taxon>Pseudomonadati</taxon>
        <taxon>Pseudomonadota</taxon>
        <taxon>Alphaproteobacteria</taxon>
        <taxon>Rhodobacterales</taxon>
        <taxon>Roseobacteraceae</taxon>
        <taxon>Salipiger</taxon>
    </lineage>
</organism>
<feature type="signal peptide" evidence="7">
    <location>
        <begin position="1"/>
        <end position="23"/>
    </location>
</feature>
<dbReference type="STRING" id="1123237.Salmuc_03718"/>
<feature type="chain" id="PRO_5004555184" evidence="7">
    <location>
        <begin position="24"/>
        <end position="441"/>
    </location>
</feature>
<dbReference type="Gene3D" id="3.30.2010.10">
    <property type="entry name" value="Metalloproteases ('zincins'), catalytic domain"/>
    <property type="match status" value="1"/>
</dbReference>